<evidence type="ECO:0000313" key="3">
    <source>
        <dbReference type="Proteomes" id="UP001221757"/>
    </source>
</evidence>
<sequence>MEFAAYNPATGGFDTIPVTPGSEMPAGSSAAAPALSTAAALPLATSRLRPSNAQTPGTTMTDPAAQSVETRIPSSAVRPPSASANLASENLGAKSSSPRSSDSPPSPAPSANHPINDGDERDDEQDWEDSDVEDGIPKSKPGISTWHEHNPDRPVIPLQKRRKQNADTRATAKKRHEANKKVDMSFQEDIDWINTERNKMAEEVAEKHKVKVDVVLHHLMAKSSFKASRKVNLFNAKVHHLAKHVRKMGQNCSFSELKRQVLEDPEFQNLMQAEEAALRAKLLEDHSMTSLTERTGMAGFAFFSKGHVHNTMVPTEVESWDALTFFRDILHLEPRDVGAQFELWAVARDKVDASRKKKIAMNYMSYRKAIVLGAGCILKGYLFEGEPVNLNSINDVESIRKLCNALKSGECFWYQLSQQEKELERLEYEHLIEEGEIQERTRKTRSNKNKPHKKDDKPLSMRSKDTGAKSRWVSGKLPPGMRRPGPPGIRAMESDLERMMDPDAGNDEEDSD</sequence>
<keyword evidence="3" id="KW-1185">Reference proteome</keyword>
<dbReference type="Proteomes" id="UP001221757">
    <property type="component" value="Unassembled WGS sequence"/>
</dbReference>
<feature type="compositionally biased region" description="Low complexity" evidence="1">
    <location>
        <begin position="25"/>
        <end position="50"/>
    </location>
</feature>
<gene>
    <name evidence="2" type="ORF">B0H17DRAFT_1152979</name>
</gene>
<feature type="region of interest" description="Disordered" evidence="1">
    <location>
        <begin position="1"/>
        <end position="178"/>
    </location>
</feature>
<feature type="compositionally biased region" description="Basic and acidic residues" evidence="1">
    <location>
        <begin position="492"/>
        <end position="501"/>
    </location>
</feature>
<protein>
    <submittedName>
        <fullName evidence="2">Uncharacterized protein</fullName>
    </submittedName>
</protein>
<reference evidence="2" key="1">
    <citation type="submission" date="2023-03" db="EMBL/GenBank/DDBJ databases">
        <title>Massive genome expansion in bonnet fungi (Mycena s.s.) driven by repeated elements and novel gene families across ecological guilds.</title>
        <authorList>
            <consortium name="Lawrence Berkeley National Laboratory"/>
            <person name="Harder C.B."/>
            <person name="Miyauchi S."/>
            <person name="Viragh M."/>
            <person name="Kuo A."/>
            <person name="Thoen E."/>
            <person name="Andreopoulos B."/>
            <person name="Lu D."/>
            <person name="Skrede I."/>
            <person name="Drula E."/>
            <person name="Henrissat B."/>
            <person name="Morin E."/>
            <person name="Kohler A."/>
            <person name="Barry K."/>
            <person name="LaButti K."/>
            <person name="Morin E."/>
            <person name="Salamov A."/>
            <person name="Lipzen A."/>
            <person name="Mereny Z."/>
            <person name="Hegedus B."/>
            <person name="Baldrian P."/>
            <person name="Stursova M."/>
            <person name="Weitz H."/>
            <person name="Taylor A."/>
            <person name="Grigoriev I.V."/>
            <person name="Nagy L.G."/>
            <person name="Martin F."/>
            <person name="Kauserud H."/>
        </authorList>
    </citation>
    <scope>NUCLEOTIDE SEQUENCE</scope>
    <source>
        <strain evidence="2">CBHHK067</strain>
    </source>
</reference>
<evidence type="ECO:0000256" key="1">
    <source>
        <dbReference type="SAM" id="MobiDB-lite"/>
    </source>
</evidence>
<evidence type="ECO:0000313" key="2">
    <source>
        <dbReference type="EMBL" id="KAJ7614316.1"/>
    </source>
</evidence>
<proteinExistence type="predicted"/>
<organism evidence="2 3">
    <name type="scientific">Mycena rosella</name>
    <name type="common">Pink bonnet</name>
    <name type="synonym">Agaricus rosellus</name>
    <dbReference type="NCBI Taxonomy" id="1033263"/>
    <lineage>
        <taxon>Eukaryota</taxon>
        <taxon>Fungi</taxon>
        <taxon>Dikarya</taxon>
        <taxon>Basidiomycota</taxon>
        <taxon>Agaricomycotina</taxon>
        <taxon>Agaricomycetes</taxon>
        <taxon>Agaricomycetidae</taxon>
        <taxon>Agaricales</taxon>
        <taxon>Marasmiineae</taxon>
        <taxon>Mycenaceae</taxon>
        <taxon>Mycena</taxon>
    </lineage>
</organism>
<feature type="compositionally biased region" description="Basic residues" evidence="1">
    <location>
        <begin position="442"/>
        <end position="452"/>
    </location>
</feature>
<comment type="caution">
    <text evidence="2">The sequence shown here is derived from an EMBL/GenBank/DDBJ whole genome shotgun (WGS) entry which is preliminary data.</text>
</comment>
<feature type="region of interest" description="Disordered" evidence="1">
    <location>
        <begin position="437"/>
        <end position="512"/>
    </location>
</feature>
<feature type="compositionally biased region" description="Polar residues" evidence="1">
    <location>
        <begin position="51"/>
        <end position="61"/>
    </location>
</feature>
<dbReference type="AlphaFoldDB" id="A0AAD7B9X5"/>
<accession>A0AAD7B9X5</accession>
<feature type="compositionally biased region" description="Basic and acidic residues" evidence="1">
    <location>
        <begin position="453"/>
        <end position="468"/>
    </location>
</feature>
<name>A0AAD7B9X5_MYCRO</name>
<feature type="compositionally biased region" description="Acidic residues" evidence="1">
    <location>
        <begin position="117"/>
        <end position="134"/>
    </location>
</feature>
<feature type="compositionally biased region" description="Low complexity" evidence="1">
    <location>
        <begin position="73"/>
        <end position="84"/>
    </location>
</feature>
<dbReference type="EMBL" id="JARKIE010000863">
    <property type="protein sequence ID" value="KAJ7614316.1"/>
    <property type="molecule type" value="Genomic_DNA"/>
</dbReference>